<dbReference type="GeneID" id="30416613"/>
<dbReference type="AlphaFoldDB" id="A0A1J1A8W8"/>
<protein>
    <submittedName>
        <fullName evidence="4">Uncharacterized protein</fullName>
    </submittedName>
</protein>
<evidence type="ECO:0000259" key="2">
    <source>
        <dbReference type="Pfam" id="PF25253"/>
    </source>
</evidence>
<reference evidence="5" key="1">
    <citation type="submission" date="2016-08" db="EMBL/GenBank/DDBJ databases">
        <title>Discovery of first anaerobic lithoheterotrophic haloarchae widely represented in hypersaline habitats.</title>
        <authorList>
            <person name="Sorokin D.Y."/>
            <person name="Kublanov I.V."/>
            <person name="Roman P."/>
            <person name="Sinninghe Damste J.S."/>
            <person name="Golyshin P.N."/>
            <person name="Rojo D."/>
            <person name="Ciordia S."/>
            <person name="Mena Md.C."/>
            <person name="Ferrer M."/>
            <person name="Smedile F."/>
            <person name="Messina E."/>
            <person name="La Cono V."/>
            <person name="Yakimov M.M."/>
        </authorList>
    </citation>
    <scope>NUCLEOTIDE SEQUENCE [LARGE SCALE GENOMIC DNA]</scope>
    <source>
        <strain evidence="5">HSR6</strain>
    </source>
</reference>
<dbReference type="InterPro" id="IPR058577">
    <property type="entry name" value="DUF7855_C"/>
</dbReference>
<accession>A0A1J1A8W8</accession>
<sequence length="112" mass="12711">MLLVIAYSSAARQQLRNTERAFEDVFHRRFGRVGLLAETELGALLALRLWERHGPDVQLARTEPLNEFSDVPEPVRNAAAAYADRDSPQTPYAKFAAGTEHPPLERLRDREL</sequence>
<evidence type="ECO:0000313" key="5">
    <source>
        <dbReference type="Proteomes" id="UP000186165"/>
    </source>
</evidence>
<proteinExistence type="predicted"/>
<evidence type="ECO:0000259" key="3">
    <source>
        <dbReference type="Pfam" id="PF26293"/>
    </source>
</evidence>
<dbReference type="Pfam" id="PF25253">
    <property type="entry name" value="DUF7855"/>
    <property type="match status" value="1"/>
</dbReference>
<dbReference type="KEGG" id="hhsr:HSR6_0086"/>
<dbReference type="Pfam" id="PF26293">
    <property type="entry name" value="DUF7855_C"/>
    <property type="match status" value="1"/>
</dbReference>
<feature type="compositionally biased region" description="Basic and acidic residues" evidence="1">
    <location>
        <begin position="102"/>
        <end position="112"/>
    </location>
</feature>
<keyword evidence="5" id="KW-1185">Reference proteome</keyword>
<dbReference type="Proteomes" id="UP000186165">
    <property type="component" value="Chromosome"/>
</dbReference>
<feature type="domain" description="DUF7855" evidence="2">
    <location>
        <begin position="1"/>
        <end position="64"/>
    </location>
</feature>
<dbReference type="RefSeq" id="WP_071932508.1">
    <property type="nucleotide sequence ID" value="NZ_CP016804.1"/>
</dbReference>
<feature type="region of interest" description="Disordered" evidence="1">
    <location>
        <begin position="81"/>
        <end position="112"/>
    </location>
</feature>
<feature type="domain" description="DUF7855" evidence="3">
    <location>
        <begin position="66"/>
        <end position="112"/>
    </location>
</feature>
<name>A0A1J1A8W8_9EURY</name>
<gene>
    <name evidence="4" type="ORF">HSR6_0086</name>
</gene>
<dbReference type="InterPro" id="IPR057177">
    <property type="entry name" value="DUF7855_N"/>
</dbReference>
<organism evidence="4 5">
    <name type="scientific">Halodesulfurarchaeum formicicum</name>
    <dbReference type="NCBI Taxonomy" id="1873524"/>
    <lineage>
        <taxon>Archaea</taxon>
        <taxon>Methanobacteriati</taxon>
        <taxon>Methanobacteriota</taxon>
        <taxon>Stenosarchaea group</taxon>
        <taxon>Halobacteria</taxon>
        <taxon>Halobacteriales</taxon>
        <taxon>Halobacteriaceae</taxon>
        <taxon>Halodesulfurarchaeum</taxon>
    </lineage>
</organism>
<evidence type="ECO:0000313" key="4">
    <source>
        <dbReference type="EMBL" id="APE94562.1"/>
    </source>
</evidence>
<dbReference type="OrthoDB" id="269514at2157"/>
<dbReference type="EMBL" id="CP016804">
    <property type="protein sequence ID" value="APE94562.1"/>
    <property type="molecule type" value="Genomic_DNA"/>
</dbReference>
<evidence type="ECO:0000256" key="1">
    <source>
        <dbReference type="SAM" id="MobiDB-lite"/>
    </source>
</evidence>